<dbReference type="EMBL" id="QKNY01000005">
    <property type="protein sequence ID" value="RJX44233.1"/>
    <property type="molecule type" value="Genomic_DNA"/>
</dbReference>
<keyword evidence="2" id="KW-1185">Reference proteome</keyword>
<evidence type="ECO:0000313" key="2">
    <source>
        <dbReference type="Proteomes" id="UP000276588"/>
    </source>
</evidence>
<dbReference type="OrthoDB" id="275375at2157"/>
<dbReference type="AlphaFoldDB" id="A0A3A6PRC6"/>
<evidence type="ECO:0000313" key="1">
    <source>
        <dbReference type="EMBL" id="RJX44233.1"/>
    </source>
</evidence>
<sequence length="252" mass="29485">MNISDSKLEKFVHQMQEAYAKESFVHEYVDWRPFQPEQDSDREYVQIGKRSNLPKRFFSDEQIATNEILGFDFAKVISRGEKRHILSTIKQRANSGQISQVATNEFNFDTLIQAFGEVYEPDYLFLPNEANYRTALVNWRKDGRITNSRMNVEIAQSEVEIEWVPSKLELDGGYLFNSDSVNIVQKTYSDIDKPDDADFRPDRDWCSENDFLMAYFGDAFEGDQSEFDFWIRTILSKPVFERGGVCHLKFNE</sequence>
<accession>A0A3A6PRC6</accession>
<proteinExistence type="predicted"/>
<comment type="caution">
    <text evidence="1">The sequence shown here is derived from an EMBL/GenBank/DDBJ whole genome shotgun (WGS) entry which is preliminary data.</text>
</comment>
<gene>
    <name evidence="1" type="ORF">DM826_03935</name>
</gene>
<protein>
    <submittedName>
        <fullName evidence="1">Uncharacterized protein</fullName>
    </submittedName>
</protein>
<organism evidence="1 2">
    <name type="scientific">Halonotius aquaticus</name>
    <dbReference type="NCBI Taxonomy" id="2216978"/>
    <lineage>
        <taxon>Archaea</taxon>
        <taxon>Methanobacteriati</taxon>
        <taxon>Methanobacteriota</taxon>
        <taxon>Stenosarchaea group</taxon>
        <taxon>Halobacteria</taxon>
        <taxon>Halobacteriales</taxon>
        <taxon>Haloferacaceae</taxon>
        <taxon>Halonotius</taxon>
    </lineage>
</organism>
<dbReference type="RefSeq" id="WP_120101704.1">
    <property type="nucleotide sequence ID" value="NZ_QKNY01000005.1"/>
</dbReference>
<dbReference type="Proteomes" id="UP000276588">
    <property type="component" value="Unassembled WGS sequence"/>
</dbReference>
<name>A0A3A6PRC6_9EURY</name>
<reference evidence="1 2" key="1">
    <citation type="submission" date="2018-06" db="EMBL/GenBank/DDBJ databases">
        <title>Halonotius sp. F13-13 a new haloarchaeeon isolated from a solar saltern from Isla Cristina, Huelva, Spain.</title>
        <authorList>
            <person name="Duran-Viseras A."/>
            <person name="Sanchez-Porro C."/>
            <person name="Ventosa A."/>
        </authorList>
    </citation>
    <scope>NUCLEOTIDE SEQUENCE [LARGE SCALE GENOMIC DNA]</scope>
    <source>
        <strain evidence="1 2">F13-13</strain>
    </source>
</reference>